<organism evidence="8">
    <name type="scientific">marine metagenome</name>
    <dbReference type="NCBI Taxonomy" id="408172"/>
    <lineage>
        <taxon>unclassified sequences</taxon>
        <taxon>metagenomes</taxon>
        <taxon>ecological metagenomes</taxon>
    </lineage>
</organism>
<dbReference type="EMBL" id="UINC01007782">
    <property type="protein sequence ID" value="SVA35058.1"/>
    <property type="molecule type" value="Genomic_DNA"/>
</dbReference>
<keyword evidence="3" id="KW-0963">Cytoplasm</keyword>
<feature type="non-terminal residue" evidence="8">
    <location>
        <position position="1"/>
    </location>
</feature>
<evidence type="ECO:0000256" key="4">
    <source>
        <dbReference type="ARBA" id="ARBA00022723"/>
    </source>
</evidence>
<proteinExistence type="inferred from homology"/>
<dbReference type="PANTHER" id="PTHR42891:SF1">
    <property type="entry name" value="D-GLYCERO-BETA-D-MANNO-HEPTOSE-1,7-BISPHOSPHATE 7-PHOSPHATASE"/>
    <property type="match status" value="1"/>
</dbReference>
<dbReference type="PANTHER" id="PTHR42891">
    <property type="entry name" value="D-GLYCERO-BETA-D-MANNO-HEPTOSE-1,7-BISPHOSPHATE 7-PHOSPHATASE"/>
    <property type="match status" value="1"/>
</dbReference>
<dbReference type="GO" id="GO:0046872">
    <property type="term" value="F:metal ion binding"/>
    <property type="evidence" value="ECO:0007669"/>
    <property type="project" value="UniProtKB-KW"/>
</dbReference>
<dbReference type="NCBIfam" id="TIGR01662">
    <property type="entry name" value="HAD-SF-IIIA"/>
    <property type="match status" value="1"/>
</dbReference>
<evidence type="ECO:0000256" key="3">
    <source>
        <dbReference type="ARBA" id="ARBA00022490"/>
    </source>
</evidence>
<dbReference type="InterPro" id="IPR036412">
    <property type="entry name" value="HAD-like_sf"/>
</dbReference>
<sequence>VFLDRDGTIIRDVGYLRDPSEVTLLPGSVEALSMMSAAGFMLILASNQSGIGRGLITQEQADRVHRRFEELLDGEGVRLSASYYCPHHPDDNCQCRKPRTGLLERASMELDIDLRTSVMVGDSESDADAGAASGCRAILIDPTGIGCPRACCTVPDLASAAELVLKGWE</sequence>
<evidence type="ECO:0000256" key="7">
    <source>
        <dbReference type="ARBA" id="ARBA00031828"/>
    </source>
</evidence>
<dbReference type="SUPFAM" id="SSF56784">
    <property type="entry name" value="HAD-like"/>
    <property type="match status" value="1"/>
</dbReference>
<name>A0A381V5K8_9ZZZZ</name>
<dbReference type="Gene3D" id="3.40.50.1000">
    <property type="entry name" value="HAD superfamily/HAD-like"/>
    <property type="match status" value="1"/>
</dbReference>
<protein>
    <recommendedName>
        <fullName evidence="7">D,D-heptose 1,7-bisphosphate phosphatase</fullName>
    </recommendedName>
</protein>
<dbReference type="InterPro" id="IPR006543">
    <property type="entry name" value="Histidinol-phos"/>
</dbReference>
<dbReference type="InterPro" id="IPR006549">
    <property type="entry name" value="HAD-SF_hydro_IIIA"/>
</dbReference>
<evidence type="ECO:0000313" key="8">
    <source>
        <dbReference type="EMBL" id="SVA35058.1"/>
    </source>
</evidence>
<comment type="subcellular location">
    <subcellularLocation>
        <location evidence="1">Cytoplasm</location>
    </subcellularLocation>
</comment>
<keyword evidence="5" id="KW-0378">Hydrolase</keyword>
<reference evidence="8" key="1">
    <citation type="submission" date="2018-05" db="EMBL/GenBank/DDBJ databases">
        <authorList>
            <person name="Lanie J.A."/>
            <person name="Ng W.-L."/>
            <person name="Kazmierczak K.M."/>
            <person name="Andrzejewski T.M."/>
            <person name="Davidsen T.M."/>
            <person name="Wayne K.J."/>
            <person name="Tettelin H."/>
            <person name="Glass J.I."/>
            <person name="Rusch D."/>
            <person name="Podicherti R."/>
            <person name="Tsui H.-C.T."/>
            <person name="Winkler M.E."/>
        </authorList>
    </citation>
    <scope>NUCLEOTIDE SEQUENCE</scope>
</reference>
<dbReference type="GO" id="GO:0016791">
    <property type="term" value="F:phosphatase activity"/>
    <property type="evidence" value="ECO:0007669"/>
    <property type="project" value="InterPro"/>
</dbReference>
<evidence type="ECO:0000256" key="2">
    <source>
        <dbReference type="ARBA" id="ARBA00005628"/>
    </source>
</evidence>
<comment type="similarity">
    <text evidence="2">Belongs to the GmhB family.</text>
</comment>
<dbReference type="NCBIfam" id="TIGR01656">
    <property type="entry name" value="Histidinol-ppas"/>
    <property type="match status" value="1"/>
</dbReference>
<evidence type="ECO:0000256" key="1">
    <source>
        <dbReference type="ARBA" id="ARBA00004496"/>
    </source>
</evidence>
<dbReference type="AlphaFoldDB" id="A0A381V5K8"/>
<accession>A0A381V5K8</accession>
<dbReference type="GO" id="GO:0005975">
    <property type="term" value="P:carbohydrate metabolic process"/>
    <property type="evidence" value="ECO:0007669"/>
    <property type="project" value="InterPro"/>
</dbReference>
<evidence type="ECO:0000256" key="6">
    <source>
        <dbReference type="ARBA" id="ARBA00023277"/>
    </source>
</evidence>
<keyword evidence="6" id="KW-0119">Carbohydrate metabolism</keyword>
<dbReference type="Pfam" id="PF13242">
    <property type="entry name" value="Hydrolase_like"/>
    <property type="match status" value="1"/>
</dbReference>
<dbReference type="PIRSF" id="PIRSF004682">
    <property type="entry name" value="GmhB"/>
    <property type="match status" value="1"/>
</dbReference>
<dbReference type="GO" id="GO:0005737">
    <property type="term" value="C:cytoplasm"/>
    <property type="evidence" value="ECO:0007669"/>
    <property type="project" value="UniProtKB-SubCell"/>
</dbReference>
<keyword evidence="4" id="KW-0479">Metal-binding</keyword>
<dbReference type="CDD" id="cd07503">
    <property type="entry name" value="HAD_HisB-N"/>
    <property type="match status" value="1"/>
</dbReference>
<dbReference type="InterPro" id="IPR023214">
    <property type="entry name" value="HAD_sf"/>
</dbReference>
<evidence type="ECO:0000256" key="5">
    <source>
        <dbReference type="ARBA" id="ARBA00022801"/>
    </source>
</evidence>
<dbReference type="InterPro" id="IPR004446">
    <property type="entry name" value="Heptose_bisP_phosphatase"/>
</dbReference>
<gene>
    <name evidence="8" type="ORF">METZ01_LOCUS87912</name>
</gene>